<dbReference type="RefSeq" id="WP_252440454.1">
    <property type="nucleotide sequence ID" value="NZ_JAGSOV010000039.1"/>
</dbReference>
<reference evidence="4" key="1">
    <citation type="submission" date="2021-04" db="EMBL/GenBank/DDBJ databases">
        <title>Pseudonocardia sp. nov., isolated from sandy soil of mangrove forest.</title>
        <authorList>
            <person name="Zan Z."/>
            <person name="Huang R."/>
            <person name="Liu W."/>
        </authorList>
    </citation>
    <scope>NUCLEOTIDE SEQUENCE</scope>
    <source>
        <strain evidence="4">S2-4</strain>
    </source>
</reference>
<dbReference type="SUPFAM" id="SSF51735">
    <property type="entry name" value="NAD(P)-binding Rossmann-fold domains"/>
    <property type="match status" value="1"/>
</dbReference>
<proteinExistence type="inferred from homology"/>
<dbReference type="Gene3D" id="3.40.50.720">
    <property type="entry name" value="NAD(P)-binding Rossmann-like Domain"/>
    <property type="match status" value="1"/>
</dbReference>
<feature type="domain" description="DUF1731" evidence="3">
    <location>
        <begin position="246"/>
        <end position="292"/>
    </location>
</feature>
<dbReference type="Pfam" id="PF08338">
    <property type="entry name" value="DUF1731"/>
    <property type="match status" value="1"/>
</dbReference>
<dbReference type="Proteomes" id="UP001165283">
    <property type="component" value="Unassembled WGS sequence"/>
</dbReference>
<comment type="similarity">
    <text evidence="1">Belongs to the NAD(P)-dependent epimerase/dehydratase family. SDR39U1 subfamily.</text>
</comment>
<dbReference type="PANTHER" id="PTHR11092:SF0">
    <property type="entry name" value="EPIMERASE FAMILY PROTEIN SDR39U1"/>
    <property type="match status" value="1"/>
</dbReference>
<organism evidence="4 5">
    <name type="scientific">Pseudonocardia humida</name>
    <dbReference type="NCBI Taxonomy" id="2800819"/>
    <lineage>
        <taxon>Bacteria</taxon>
        <taxon>Bacillati</taxon>
        <taxon>Actinomycetota</taxon>
        <taxon>Actinomycetes</taxon>
        <taxon>Pseudonocardiales</taxon>
        <taxon>Pseudonocardiaceae</taxon>
        <taxon>Pseudonocardia</taxon>
    </lineage>
</organism>
<keyword evidence="5" id="KW-1185">Reference proteome</keyword>
<evidence type="ECO:0000259" key="3">
    <source>
        <dbReference type="Pfam" id="PF08338"/>
    </source>
</evidence>
<name>A0ABT1A282_9PSEU</name>
<dbReference type="EMBL" id="JAGSOV010000039">
    <property type="protein sequence ID" value="MCO1657098.1"/>
    <property type="molecule type" value="Genomic_DNA"/>
</dbReference>
<evidence type="ECO:0000313" key="5">
    <source>
        <dbReference type="Proteomes" id="UP001165283"/>
    </source>
</evidence>
<dbReference type="PANTHER" id="PTHR11092">
    <property type="entry name" value="SUGAR NUCLEOTIDE EPIMERASE RELATED"/>
    <property type="match status" value="1"/>
</dbReference>
<protein>
    <submittedName>
        <fullName evidence="4">TIGR01777 family oxidoreductase</fullName>
    </submittedName>
</protein>
<dbReference type="InterPro" id="IPR013549">
    <property type="entry name" value="DUF1731"/>
</dbReference>
<feature type="domain" description="NAD-dependent epimerase/dehydratase" evidence="2">
    <location>
        <begin position="3"/>
        <end position="211"/>
    </location>
</feature>
<evidence type="ECO:0000256" key="1">
    <source>
        <dbReference type="ARBA" id="ARBA00009353"/>
    </source>
</evidence>
<evidence type="ECO:0000313" key="4">
    <source>
        <dbReference type="EMBL" id="MCO1657098.1"/>
    </source>
</evidence>
<sequence>MRVVVAGSSGLIGTALVAHLRQAGHEVLRLVRRAPAAPDERGWDPPAGRFDAGTFDGVDAVVNLNGVGIGDRPWSGARKQQIRDSRNVPTEVLATAVAEHGVPALLSASGINYYGDTGDREVDESAPAGTGFLAEVCQDWEAATKPAVAGGARVVLLRSGPVLSPSGGILSRLRPLFTVMLGGRIGSGEQYFPWISLDDEIGAIGFLLEEDRFAGPVNLVGPEQATNARFTRALSAAVGRPAPFVVPAFALRAVLGQMAEEMILTGPRARPGVLLDGGFQFRHNGIDEALSAAVGS</sequence>
<dbReference type="InterPro" id="IPR036291">
    <property type="entry name" value="NAD(P)-bd_dom_sf"/>
</dbReference>
<dbReference type="Pfam" id="PF01370">
    <property type="entry name" value="Epimerase"/>
    <property type="match status" value="1"/>
</dbReference>
<gene>
    <name evidence="4" type="ORF">KDL28_18720</name>
</gene>
<evidence type="ECO:0000259" key="2">
    <source>
        <dbReference type="Pfam" id="PF01370"/>
    </source>
</evidence>
<dbReference type="InterPro" id="IPR001509">
    <property type="entry name" value="Epimerase_deHydtase"/>
</dbReference>
<dbReference type="InterPro" id="IPR010099">
    <property type="entry name" value="SDR39U1"/>
</dbReference>
<accession>A0ABT1A282</accession>
<dbReference type="NCBIfam" id="TIGR01777">
    <property type="entry name" value="yfcH"/>
    <property type="match status" value="1"/>
</dbReference>
<comment type="caution">
    <text evidence="4">The sequence shown here is derived from an EMBL/GenBank/DDBJ whole genome shotgun (WGS) entry which is preliminary data.</text>
</comment>